<dbReference type="Proteomes" id="UP001152888">
    <property type="component" value="Unassembled WGS sequence"/>
</dbReference>
<evidence type="ECO:0000259" key="2">
    <source>
        <dbReference type="SMART" id="SM00115"/>
    </source>
</evidence>
<proteinExistence type="predicted"/>
<reference evidence="3" key="1">
    <citation type="submission" date="2022-03" db="EMBL/GenBank/DDBJ databases">
        <authorList>
            <person name="Sayadi A."/>
        </authorList>
    </citation>
    <scope>NUCLEOTIDE SEQUENCE</scope>
</reference>
<sequence>MARRCSHREFEERIEVKPSVELIPDEFEHHTEDGSDIVIHAFIDDTEDDLKNAQQFFDSLKSIGYSDLNRHIHNLERNDFLTVIKYIQDEANNSNTNGLMLFFSCSTKLDGKIYIRFKEKDMPVDIQQIWTQFTCNYCKGLRNKPKIFIFEIRMIHEVAFESTQFRAPTYSLTYDTPPEADILVIYNKTTDETHGKLMNKLGKHMRKYGQREDIITLVSCIPSNNFRPMIISTLTKKFYFTPSEYRGHHYNLYEIEKELTYILQQMKVSVDSAQEKVKEKKKIKKRFSFLFRPNGNSNDEQEKESEERHSRETETRGLTLPATHDSNDNFRFTYSG</sequence>
<dbReference type="EMBL" id="CAKOFQ010006996">
    <property type="protein sequence ID" value="CAH1986243.1"/>
    <property type="molecule type" value="Genomic_DNA"/>
</dbReference>
<keyword evidence="4" id="KW-1185">Reference proteome</keyword>
<feature type="region of interest" description="Disordered" evidence="1">
    <location>
        <begin position="291"/>
        <end position="336"/>
    </location>
</feature>
<dbReference type="SMART" id="SM00115">
    <property type="entry name" value="CASc"/>
    <property type="match status" value="1"/>
</dbReference>
<organism evidence="3 4">
    <name type="scientific">Acanthoscelides obtectus</name>
    <name type="common">Bean weevil</name>
    <name type="synonym">Bruchus obtectus</name>
    <dbReference type="NCBI Taxonomy" id="200917"/>
    <lineage>
        <taxon>Eukaryota</taxon>
        <taxon>Metazoa</taxon>
        <taxon>Ecdysozoa</taxon>
        <taxon>Arthropoda</taxon>
        <taxon>Hexapoda</taxon>
        <taxon>Insecta</taxon>
        <taxon>Pterygota</taxon>
        <taxon>Neoptera</taxon>
        <taxon>Endopterygota</taxon>
        <taxon>Coleoptera</taxon>
        <taxon>Polyphaga</taxon>
        <taxon>Cucujiformia</taxon>
        <taxon>Chrysomeloidea</taxon>
        <taxon>Chrysomelidae</taxon>
        <taxon>Bruchinae</taxon>
        <taxon>Bruchini</taxon>
        <taxon>Acanthoscelides</taxon>
    </lineage>
</organism>
<dbReference type="OrthoDB" id="6097640at2759"/>
<evidence type="ECO:0000313" key="4">
    <source>
        <dbReference type="Proteomes" id="UP001152888"/>
    </source>
</evidence>
<dbReference type="AlphaFoldDB" id="A0A9P0L6A4"/>
<feature type="domain" description="Peptidase C14A caspase catalytic" evidence="2">
    <location>
        <begin position="13"/>
        <end position="242"/>
    </location>
</feature>
<evidence type="ECO:0000313" key="3">
    <source>
        <dbReference type="EMBL" id="CAH1986243.1"/>
    </source>
</evidence>
<dbReference type="SUPFAM" id="SSF52129">
    <property type="entry name" value="Caspase-like"/>
    <property type="match status" value="1"/>
</dbReference>
<protein>
    <recommendedName>
        <fullName evidence="2">Peptidase C14A caspase catalytic domain-containing protein</fullName>
    </recommendedName>
</protein>
<accession>A0A9P0L6A4</accession>
<comment type="caution">
    <text evidence="3">The sequence shown here is derived from an EMBL/GenBank/DDBJ whole genome shotgun (WGS) entry which is preliminary data.</text>
</comment>
<dbReference type="GO" id="GO:0008234">
    <property type="term" value="F:cysteine-type peptidase activity"/>
    <property type="evidence" value="ECO:0007669"/>
    <property type="project" value="InterPro"/>
</dbReference>
<name>A0A9P0L6A4_ACAOB</name>
<dbReference type="InterPro" id="IPR015917">
    <property type="entry name" value="Pept_C14A"/>
</dbReference>
<gene>
    <name evidence="3" type="ORF">ACAOBT_LOCUS17134</name>
</gene>
<dbReference type="InterPro" id="IPR029030">
    <property type="entry name" value="Caspase-like_dom_sf"/>
</dbReference>
<feature type="compositionally biased region" description="Basic and acidic residues" evidence="1">
    <location>
        <begin position="305"/>
        <end position="315"/>
    </location>
</feature>
<dbReference type="Gene3D" id="3.40.50.1460">
    <property type="match status" value="1"/>
</dbReference>
<evidence type="ECO:0000256" key="1">
    <source>
        <dbReference type="SAM" id="MobiDB-lite"/>
    </source>
</evidence>